<evidence type="ECO:0000256" key="1">
    <source>
        <dbReference type="ARBA" id="ARBA00023054"/>
    </source>
</evidence>
<dbReference type="InterPro" id="IPR008704">
    <property type="entry name" value="Endonuclease_Zinc-binding_loop"/>
</dbReference>
<dbReference type="Gene3D" id="3.90.75.10">
    <property type="entry name" value="Homing Intron 3 (I-ppo) Encoded Endonuclease, Chain A"/>
    <property type="match status" value="1"/>
</dbReference>
<feature type="compositionally biased region" description="Low complexity" evidence="2">
    <location>
        <begin position="146"/>
        <end position="158"/>
    </location>
</feature>
<name>A0AAD9SI75_PHOAM</name>
<dbReference type="Proteomes" id="UP001265746">
    <property type="component" value="Unassembled WGS sequence"/>
</dbReference>
<feature type="compositionally biased region" description="Polar residues" evidence="2">
    <location>
        <begin position="192"/>
        <end position="203"/>
    </location>
</feature>
<comment type="caution">
    <text evidence="4">The sequence shown here is derived from an EMBL/GenBank/DDBJ whole genome shotgun (WGS) entry which is preliminary data.</text>
</comment>
<dbReference type="GO" id="GO:0008270">
    <property type="term" value="F:zinc ion binding"/>
    <property type="evidence" value="ECO:0007669"/>
    <property type="project" value="TreeGrafter"/>
</dbReference>
<proteinExistence type="predicted"/>
<feature type="region of interest" description="Disordered" evidence="2">
    <location>
        <begin position="533"/>
        <end position="573"/>
    </location>
</feature>
<feature type="compositionally biased region" description="Basic residues" evidence="2">
    <location>
        <begin position="1"/>
        <end position="12"/>
    </location>
</feature>
<gene>
    <name evidence="4" type="ORF">N8I77_003150</name>
</gene>
<feature type="region of interest" description="Disordered" evidence="2">
    <location>
        <begin position="1"/>
        <end position="243"/>
    </location>
</feature>
<evidence type="ECO:0000256" key="2">
    <source>
        <dbReference type="SAM" id="MobiDB-lite"/>
    </source>
</evidence>
<dbReference type="InterPro" id="IPR044930">
    <property type="entry name" value="Homing_endonuclease_His-Me"/>
</dbReference>
<dbReference type="EMBL" id="JAUJFL010000002">
    <property type="protein sequence ID" value="KAK2609658.1"/>
    <property type="molecule type" value="Genomic_DNA"/>
</dbReference>
<organism evidence="4 5">
    <name type="scientific">Phomopsis amygdali</name>
    <name type="common">Fusicoccum amygdali</name>
    <dbReference type="NCBI Taxonomy" id="1214568"/>
    <lineage>
        <taxon>Eukaryota</taxon>
        <taxon>Fungi</taxon>
        <taxon>Dikarya</taxon>
        <taxon>Ascomycota</taxon>
        <taxon>Pezizomycotina</taxon>
        <taxon>Sordariomycetes</taxon>
        <taxon>Sordariomycetidae</taxon>
        <taxon>Diaporthales</taxon>
        <taxon>Diaporthaceae</taxon>
        <taxon>Diaporthe</taxon>
    </lineage>
</organism>
<feature type="compositionally biased region" description="Polar residues" evidence="2">
    <location>
        <begin position="99"/>
        <end position="116"/>
    </location>
</feature>
<keyword evidence="5" id="KW-1185">Reference proteome</keyword>
<dbReference type="GO" id="GO:0007005">
    <property type="term" value="P:mitochondrion organization"/>
    <property type="evidence" value="ECO:0007669"/>
    <property type="project" value="TreeGrafter"/>
</dbReference>
<evidence type="ECO:0000313" key="4">
    <source>
        <dbReference type="EMBL" id="KAK2609658.1"/>
    </source>
</evidence>
<dbReference type="Pfam" id="PF05551">
    <property type="entry name" value="zf-His_Me_endon"/>
    <property type="match status" value="1"/>
</dbReference>
<dbReference type="PANTHER" id="PTHR23075:SF0">
    <property type="entry name" value="ATPASE FAMILY AAA DOMAIN-CONTAINING PROTEIN 3"/>
    <property type="match status" value="1"/>
</dbReference>
<feature type="compositionally biased region" description="Low complexity" evidence="2">
    <location>
        <begin position="401"/>
        <end position="415"/>
    </location>
</feature>
<feature type="compositionally biased region" description="Polar residues" evidence="2">
    <location>
        <begin position="210"/>
        <end position="237"/>
    </location>
</feature>
<protein>
    <recommendedName>
        <fullName evidence="3">Zinc-binding loop region of homing endonuclease domain-containing protein</fullName>
    </recommendedName>
</protein>
<feature type="domain" description="Zinc-binding loop region of homing endonuclease" evidence="3">
    <location>
        <begin position="764"/>
        <end position="833"/>
    </location>
</feature>
<dbReference type="AlphaFoldDB" id="A0AAD9SI75"/>
<feature type="region of interest" description="Disordered" evidence="2">
    <location>
        <begin position="282"/>
        <end position="316"/>
    </location>
</feature>
<keyword evidence="1" id="KW-0175">Coiled coil</keyword>
<dbReference type="PANTHER" id="PTHR23075">
    <property type="entry name" value="PUTATIVE ATP-ASE"/>
    <property type="match status" value="1"/>
</dbReference>
<feature type="compositionally biased region" description="Basic and acidic residues" evidence="2">
    <location>
        <begin position="58"/>
        <end position="81"/>
    </location>
</feature>
<dbReference type="GO" id="GO:0005739">
    <property type="term" value="C:mitochondrion"/>
    <property type="evidence" value="ECO:0007669"/>
    <property type="project" value="TreeGrafter"/>
</dbReference>
<dbReference type="GO" id="GO:0004519">
    <property type="term" value="F:endonuclease activity"/>
    <property type="evidence" value="ECO:0007669"/>
    <property type="project" value="InterPro"/>
</dbReference>
<accession>A0AAD9SI75</accession>
<feature type="region of interest" description="Disordered" evidence="2">
    <location>
        <begin position="613"/>
        <end position="652"/>
    </location>
</feature>
<evidence type="ECO:0000313" key="5">
    <source>
        <dbReference type="Proteomes" id="UP001265746"/>
    </source>
</evidence>
<feature type="region of interest" description="Disordered" evidence="2">
    <location>
        <begin position="329"/>
        <end position="475"/>
    </location>
</feature>
<reference evidence="4" key="1">
    <citation type="submission" date="2023-06" db="EMBL/GenBank/DDBJ databases">
        <authorList>
            <person name="Noh H."/>
        </authorList>
    </citation>
    <scope>NUCLEOTIDE SEQUENCE</scope>
    <source>
        <strain evidence="4">DUCC20226</strain>
    </source>
</reference>
<feature type="compositionally biased region" description="Low complexity" evidence="2">
    <location>
        <begin position="166"/>
        <end position="181"/>
    </location>
</feature>
<feature type="compositionally biased region" description="Low complexity" evidence="2">
    <location>
        <begin position="333"/>
        <end position="366"/>
    </location>
</feature>
<feature type="compositionally biased region" description="Basic and acidic residues" evidence="2">
    <location>
        <begin position="618"/>
        <end position="631"/>
    </location>
</feature>
<feature type="compositionally biased region" description="Low complexity" evidence="2">
    <location>
        <begin position="642"/>
        <end position="652"/>
    </location>
</feature>
<evidence type="ECO:0000259" key="3">
    <source>
        <dbReference type="Pfam" id="PF05551"/>
    </source>
</evidence>
<sequence>MGQLKNRKHALRPPRLDRHTDIQAPSVRAERVNGKVKYTLTPPRAGIITILSDDEDEREPKPRPEAIKRESSHKLPRETRQGHQSSSPGSRPRVKRDSTSSWHGGQEIQGPNSSVPPATDARRTQNQGPLRRNEAHGGPSPPDDSTPPSESGSESSDSSESKEESYSSSHSSSSDGSSSGDETGRSLYRPSTPASSIGSSTPQTRRKTHAGTQATSPNPKNGSPSRRSVQNEESTASGHAPLDFFIDLPARPIRGRPDMAARSRSHTSPAVVPTAVQADHCARSNHHRPNNSSPVLLGFMPINRGLPPGNAPTEPRAMRTADVFTNGTSVQAPHQSSISSNSPLPSSSSLPFRGLPPTRNKTQQKTQQRRGPARPGRIMQTVEHPSVVNSAGAGRPLNHGSSSLPLSPVTPLSSSRRTAPPQLSPGVLMTPPSGSFRPLPTSEARDALQSASPSRSRRKRRLEETDDAESTSKAAEWKRMLERMEIHEKEMEQQRAQLEEAKRLVAEQSARIDDLEQQRRVEELVRDLDVQTRAEERAVAPPLDAATPDVPLQHGSHHQSERRQARRHRNASREARALLQEQERQEQDSQRLERQRLGRQRLEQQRQEELELEQQMEQEQRREAERQEQRRQRVMRRLQNEPQRAPAQRQPQIRTQAQIQHQIFTHPLSGHNPKLVFDDDDRPTISEATAFLMRLPQSFILGKMRQLMSGRAFFDVAHPSSAAMGCWVVSRRASADLRMRLCDSGELHNFSFARLAVRLWHDEQSIYSLLQHKHHQKAVHTCLVEECMRPDHIVVEPSAAAGERRRCKRQGRCRGHVTVHKDGTRQRRRPCIFPPQGAYMRP</sequence>